<dbReference type="EMBL" id="FNLC01000006">
    <property type="protein sequence ID" value="SDR42054.1"/>
    <property type="molecule type" value="Genomic_DNA"/>
</dbReference>
<evidence type="ECO:0000256" key="1">
    <source>
        <dbReference type="SAM" id="MobiDB-lite"/>
    </source>
</evidence>
<feature type="region of interest" description="Disordered" evidence="1">
    <location>
        <begin position="169"/>
        <end position="238"/>
    </location>
</feature>
<evidence type="ECO:0000313" key="3">
    <source>
        <dbReference type="Proteomes" id="UP000198848"/>
    </source>
</evidence>
<dbReference type="AlphaFoldDB" id="A0A1H1IWH8"/>
<dbReference type="STRING" id="1095778.SAMN04489842_3856"/>
<feature type="compositionally biased region" description="Polar residues" evidence="1">
    <location>
        <begin position="222"/>
        <end position="238"/>
    </location>
</feature>
<reference evidence="3" key="1">
    <citation type="submission" date="2016-10" db="EMBL/GenBank/DDBJ databases">
        <authorList>
            <person name="Varghese N."/>
            <person name="Submissions S."/>
        </authorList>
    </citation>
    <scope>NUCLEOTIDE SEQUENCE [LARGE SCALE GENOMIC DNA]</scope>
    <source>
        <strain evidence="3">DSM 24767</strain>
    </source>
</reference>
<dbReference type="OrthoDB" id="242771at2157"/>
<feature type="compositionally biased region" description="Basic and acidic residues" evidence="1">
    <location>
        <begin position="174"/>
        <end position="195"/>
    </location>
</feature>
<accession>A0A1H1IWH8</accession>
<organism evidence="2 3">
    <name type="scientific">Natronobacterium texcoconense</name>
    <dbReference type="NCBI Taxonomy" id="1095778"/>
    <lineage>
        <taxon>Archaea</taxon>
        <taxon>Methanobacteriati</taxon>
        <taxon>Methanobacteriota</taxon>
        <taxon>Stenosarchaea group</taxon>
        <taxon>Halobacteria</taxon>
        <taxon>Halobacteriales</taxon>
        <taxon>Natrialbaceae</taxon>
        <taxon>Natronobacterium</taxon>
    </lineage>
</organism>
<proteinExistence type="predicted"/>
<name>A0A1H1IWH8_NATTX</name>
<evidence type="ECO:0000313" key="2">
    <source>
        <dbReference type="EMBL" id="SDR42054.1"/>
    </source>
</evidence>
<feature type="compositionally biased region" description="Basic and acidic residues" evidence="1">
    <location>
        <begin position="45"/>
        <end position="56"/>
    </location>
</feature>
<feature type="region of interest" description="Disordered" evidence="1">
    <location>
        <begin position="28"/>
        <end position="56"/>
    </location>
</feature>
<sequence length="238" mass="26479">MPSRRDAFSRRRLLAAATGATIALAGCVGESESRSNSASDYGTTEGRRPESTHEYESLSVRADDADYFVYRSEDEAREAKAEDDVRPSIYRRSRLFVLSEDDADTLWIDPGLGDDENEIRDFLGETDFETQSVVVHQRTIEDCYERRLLGVQADDDQFRASFCRPLKPPTEPCEADRDRMQATVIRVDRPYDDRPSSGGSSESAACPDSAVAHRVEDDGDENSSSITLNTSVSTGEDE</sequence>
<keyword evidence="3" id="KW-1185">Reference proteome</keyword>
<dbReference type="RefSeq" id="WP_090385503.1">
    <property type="nucleotide sequence ID" value="NZ_FNLC01000006.1"/>
</dbReference>
<dbReference type="Proteomes" id="UP000198848">
    <property type="component" value="Unassembled WGS sequence"/>
</dbReference>
<protein>
    <submittedName>
        <fullName evidence="2">Uncharacterized protein</fullName>
    </submittedName>
</protein>
<gene>
    <name evidence="2" type="ORF">SAMN04489842_3856</name>
</gene>
<dbReference type="PROSITE" id="PS51257">
    <property type="entry name" value="PROKAR_LIPOPROTEIN"/>
    <property type="match status" value="1"/>
</dbReference>